<reference evidence="7" key="1">
    <citation type="submission" date="2023-07" db="EMBL/GenBank/DDBJ databases">
        <title>Two novel species in the genus Flavivirga.</title>
        <authorList>
            <person name="Kwon K."/>
        </authorList>
    </citation>
    <scope>NUCLEOTIDE SEQUENCE</scope>
    <source>
        <strain evidence="7">KACC 14158</strain>
    </source>
</reference>
<evidence type="ECO:0000313" key="8">
    <source>
        <dbReference type="Proteomes" id="UP001176806"/>
    </source>
</evidence>
<evidence type="ECO:0000256" key="1">
    <source>
        <dbReference type="ARBA" id="ARBA00001933"/>
    </source>
</evidence>
<dbReference type="Gene3D" id="3.90.1150.10">
    <property type="entry name" value="Aspartate Aminotransferase, domain 1"/>
    <property type="match status" value="1"/>
</dbReference>
<dbReference type="PROSITE" id="PS00599">
    <property type="entry name" value="AA_TRANSFER_CLASS_2"/>
    <property type="match status" value="1"/>
</dbReference>
<dbReference type="InterPro" id="IPR050087">
    <property type="entry name" value="AON_synthase_class-II"/>
</dbReference>
<sequence length="425" mass="47037">MPELHNIDFNKASFKDFESIPNYNSFQSAMAFKEFTDYMEVQGHMNYRFVTHNGCGAEVLVSSPFDNTPQKCISLVSNDYLNFTQHPKVKAAAIEGIQKYGTGAGASPLIGGHHEYHVMLEDKLSTFFNRPKDSSIIYTTGYTANSATLLAMLKKNDCAIVDMAVHASVYEGLLETNLKRFPHNSLVHLERALSDAQSKYQTRMVVIDGVYSQNGDLAKMDEIYKLTKQYGAFLMVDDAHGIGVLGENGRGAIELFNLLDKVDIISGTLSKAFGHIGGFVVSKPEIANYLKFQSRQQVFSSTATPAINGLLTAIDLIDTEPEWRIKLAENVAYYKKGLLDMKLNIGTTASPIIPIKIGDPHKTGDAARLLFKAGVYANAIVYPGVSRKDARIRTSLMATHTREHLDTVLNAFEYVNQKLNISKAD</sequence>
<dbReference type="GO" id="GO:0008483">
    <property type="term" value="F:transaminase activity"/>
    <property type="evidence" value="ECO:0007669"/>
    <property type="project" value="UniProtKB-KW"/>
</dbReference>
<dbReference type="InterPro" id="IPR015424">
    <property type="entry name" value="PyrdxlP-dep_Trfase"/>
</dbReference>
<comment type="caution">
    <text evidence="7">The sequence shown here is derived from an EMBL/GenBank/DDBJ whole genome shotgun (WGS) entry which is preliminary data.</text>
</comment>
<accession>A0ABT8WM44</accession>
<dbReference type="InterPro" id="IPR015422">
    <property type="entry name" value="PyrdxlP-dep_Trfase_small"/>
</dbReference>
<dbReference type="Proteomes" id="UP001176806">
    <property type="component" value="Unassembled WGS sequence"/>
</dbReference>
<dbReference type="InterPro" id="IPR004839">
    <property type="entry name" value="Aminotransferase_I/II_large"/>
</dbReference>
<keyword evidence="4 5" id="KW-0663">Pyridoxal phosphate</keyword>
<keyword evidence="3" id="KW-0808">Transferase</keyword>
<dbReference type="InterPro" id="IPR001917">
    <property type="entry name" value="Aminotrans_II_pyridoxalP_BS"/>
</dbReference>
<dbReference type="Pfam" id="PF00155">
    <property type="entry name" value="Aminotran_1_2"/>
    <property type="match status" value="1"/>
</dbReference>
<evidence type="ECO:0000256" key="4">
    <source>
        <dbReference type="ARBA" id="ARBA00022898"/>
    </source>
</evidence>
<evidence type="ECO:0000256" key="5">
    <source>
        <dbReference type="RuleBase" id="RU003693"/>
    </source>
</evidence>
<dbReference type="SUPFAM" id="SSF53383">
    <property type="entry name" value="PLP-dependent transferases"/>
    <property type="match status" value="1"/>
</dbReference>
<evidence type="ECO:0000256" key="2">
    <source>
        <dbReference type="ARBA" id="ARBA00005189"/>
    </source>
</evidence>
<organism evidence="7 8">
    <name type="scientific">Flavivirga jejuensis</name>
    <dbReference type="NCBI Taxonomy" id="870487"/>
    <lineage>
        <taxon>Bacteria</taxon>
        <taxon>Pseudomonadati</taxon>
        <taxon>Bacteroidota</taxon>
        <taxon>Flavobacteriia</taxon>
        <taxon>Flavobacteriales</taxon>
        <taxon>Flavobacteriaceae</taxon>
        <taxon>Flavivirga</taxon>
    </lineage>
</organism>
<keyword evidence="7" id="KW-0032">Aminotransferase</keyword>
<evidence type="ECO:0000259" key="6">
    <source>
        <dbReference type="Pfam" id="PF00155"/>
    </source>
</evidence>
<comment type="similarity">
    <text evidence="5">Belongs to the class-II pyridoxal-phosphate-dependent aminotransferase family.</text>
</comment>
<dbReference type="PANTHER" id="PTHR13693:SF3">
    <property type="entry name" value="LD36009P"/>
    <property type="match status" value="1"/>
</dbReference>
<evidence type="ECO:0000256" key="3">
    <source>
        <dbReference type="ARBA" id="ARBA00022679"/>
    </source>
</evidence>
<evidence type="ECO:0000313" key="7">
    <source>
        <dbReference type="EMBL" id="MDO5974222.1"/>
    </source>
</evidence>
<keyword evidence="8" id="KW-1185">Reference proteome</keyword>
<feature type="domain" description="Aminotransferase class I/classII large" evidence="6">
    <location>
        <begin position="71"/>
        <end position="411"/>
    </location>
</feature>
<comment type="pathway">
    <text evidence="2">Lipid metabolism.</text>
</comment>
<name>A0ABT8WM44_9FLAO</name>
<comment type="cofactor">
    <cofactor evidence="1 5">
        <name>pyridoxal 5'-phosphate</name>
        <dbReference type="ChEBI" id="CHEBI:597326"/>
    </cofactor>
</comment>
<dbReference type="RefSeq" id="WP_303301358.1">
    <property type="nucleotide sequence ID" value="NZ_BAABDA010000051.1"/>
</dbReference>
<dbReference type="Gene3D" id="3.40.640.10">
    <property type="entry name" value="Type I PLP-dependent aspartate aminotransferase-like (Major domain)"/>
    <property type="match status" value="1"/>
</dbReference>
<dbReference type="EMBL" id="JAUOEL010000002">
    <property type="protein sequence ID" value="MDO5974222.1"/>
    <property type="molecule type" value="Genomic_DNA"/>
</dbReference>
<proteinExistence type="inferred from homology"/>
<protein>
    <submittedName>
        <fullName evidence="7">Aminotransferase class I/II-fold pyridoxal phosphate-dependent enzyme</fullName>
    </submittedName>
</protein>
<dbReference type="InterPro" id="IPR015421">
    <property type="entry name" value="PyrdxlP-dep_Trfase_major"/>
</dbReference>
<dbReference type="PANTHER" id="PTHR13693">
    <property type="entry name" value="CLASS II AMINOTRANSFERASE/8-AMINO-7-OXONONANOATE SYNTHASE"/>
    <property type="match status" value="1"/>
</dbReference>
<gene>
    <name evidence="7" type="ORF">Q4Q40_08500</name>
</gene>